<proteinExistence type="predicted"/>
<dbReference type="AlphaFoldDB" id="A0A1H4IIK5"/>
<feature type="region of interest" description="Disordered" evidence="1">
    <location>
        <begin position="102"/>
        <end position="125"/>
    </location>
</feature>
<organism evidence="2 3">
    <name type="scientific">Rhodococcus koreensis</name>
    <dbReference type="NCBI Taxonomy" id="99653"/>
    <lineage>
        <taxon>Bacteria</taxon>
        <taxon>Bacillati</taxon>
        <taxon>Actinomycetota</taxon>
        <taxon>Actinomycetes</taxon>
        <taxon>Mycobacteriales</taxon>
        <taxon>Nocardiaceae</taxon>
        <taxon>Rhodococcus</taxon>
    </lineage>
</organism>
<protein>
    <submittedName>
        <fullName evidence="2">Uncharacterized protein</fullName>
    </submittedName>
</protein>
<dbReference type="EMBL" id="FNSV01000004">
    <property type="protein sequence ID" value="SEB33466.1"/>
    <property type="molecule type" value="Genomic_DNA"/>
</dbReference>
<reference evidence="3" key="1">
    <citation type="submission" date="2016-10" db="EMBL/GenBank/DDBJ databases">
        <authorList>
            <person name="Varghese N."/>
            <person name="Submissions S."/>
        </authorList>
    </citation>
    <scope>NUCLEOTIDE SEQUENCE [LARGE SCALE GENOMIC DNA]</scope>
    <source>
        <strain evidence="3">DSM 44498</strain>
    </source>
</reference>
<dbReference type="Proteomes" id="UP000183561">
    <property type="component" value="Unassembled WGS sequence"/>
</dbReference>
<feature type="region of interest" description="Disordered" evidence="1">
    <location>
        <begin position="1"/>
        <end position="21"/>
    </location>
</feature>
<evidence type="ECO:0000256" key="1">
    <source>
        <dbReference type="SAM" id="MobiDB-lite"/>
    </source>
</evidence>
<gene>
    <name evidence="2" type="ORF">SAMN04490239_0737</name>
</gene>
<accession>A0A1H4IIK5</accession>
<sequence>MEDHDPLLESLGLSTEDTPVPDDVWNRALEVALDPQTPEADGSLVPEMNDTPVVPEDELILDLGDIDDGDSDSGDQGVDVPAEVFADDDHLPDVDPAVHHDVSTHVEDPLPDLELPEQDFGHDTF</sequence>
<evidence type="ECO:0000313" key="3">
    <source>
        <dbReference type="Proteomes" id="UP000183561"/>
    </source>
</evidence>
<keyword evidence="3" id="KW-1185">Reference proteome</keyword>
<evidence type="ECO:0000313" key="2">
    <source>
        <dbReference type="EMBL" id="SEB33466.1"/>
    </source>
</evidence>
<name>A0A1H4IIK5_9NOCA</name>